<dbReference type="HOGENOM" id="CLU_986129_0_0_7"/>
<evidence type="ECO:0000259" key="1">
    <source>
        <dbReference type="Pfam" id="PF13485"/>
    </source>
</evidence>
<keyword evidence="3" id="KW-1185">Reference proteome</keyword>
<proteinExistence type="predicted"/>
<dbReference type="STRING" id="316067.Geob_2040"/>
<dbReference type="eggNOG" id="COG0501">
    <property type="taxonomic scope" value="Bacteria"/>
</dbReference>
<name>B9M8Q0_GEODF</name>
<dbReference type="Proteomes" id="UP000007721">
    <property type="component" value="Chromosome"/>
</dbReference>
<organism evidence="2 3">
    <name type="scientific">Geotalea daltonii (strain DSM 22248 / JCM 15807 / FRC-32)</name>
    <name type="common">Geobacter daltonii</name>
    <dbReference type="NCBI Taxonomy" id="316067"/>
    <lineage>
        <taxon>Bacteria</taxon>
        <taxon>Pseudomonadati</taxon>
        <taxon>Thermodesulfobacteriota</taxon>
        <taxon>Desulfuromonadia</taxon>
        <taxon>Geobacterales</taxon>
        <taxon>Geobacteraceae</taxon>
        <taxon>Geotalea</taxon>
    </lineage>
</organism>
<dbReference type="InterPro" id="IPR039568">
    <property type="entry name" value="Peptidase_MA-like_dom"/>
</dbReference>
<dbReference type="AlphaFoldDB" id="B9M8Q0"/>
<gene>
    <name evidence="2" type="ordered locus">Geob_2040</name>
</gene>
<dbReference type="KEGG" id="geo:Geob_2040"/>
<accession>B9M8Q0</accession>
<dbReference type="Pfam" id="PF13485">
    <property type="entry name" value="Peptidase_MA_2"/>
    <property type="match status" value="1"/>
</dbReference>
<feature type="domain" description="Peptidase MA-like" evidence="1">
    <location>
        <begin position="61"/>
        <end position="249"/>
    </location>
</feature>
<reference evidence="2 3" key="1">
    <citation type="submission" date="2009-01" db="EMBL/GenBank/DDBJ databases">
        <title>Complete sequence of Geobacter sp. FRC-32.</title>
        <authorList>
            <consortium name="US DOE Joint Genome Institute"/>
            <person name="Lucas S."/>
            <person name="Copeland A."/>
            <person name="Lapidus A."/>
            <person name="Glavina del Rio T."/>
            <person name="Dalin E."/>
            <person name="Tice H."/>
            <person name="Bruce D."/>
            <person name="Goodwin L."/>
            <person name="Pitluck S."/>
            <person name="Saunders E."/>
            <person name="Brettin T."/>
            <person name="Detter J.C."/>
            <person name="Han C."/>
            <person name="Larimer F."/>
            <person name="Land M."/>
            <person name="Hauser L."/>
            <person name="Kyrpides N."/>
            <person name="Ovchinnikova G."/>
            <person name="Kostka J."/>
            <person name="Richardson P."/>
        </authorList>
    </citation>
    <scope>NUCLEOTIDE SEQUENCE [LARGE SCALE GENOMIC DNA]</scope>
    <source>
        <strain evidence="3">DSM 22248 / JCM 15807 / FRC-32</strain>
    </source>
</reference>
<protein>
    <submittedName>
        <fullName evidence="2">Lipoprotein, putative</fullName>
    </submittedName>
</protein>
<keyword evidence="2" id="KW-0449">Lipoprotein</keyword>
<dbReference type="EMBL" id="CP001390">
    <property type="protein sequence ID" value="ACM20396.2"/>
    <property type="molecule type" value="Genomic_DNA"/>
</dbReference>
<evidence type="ECO:0000313" key="2">
    <source>
        <dbReference type="EMBL" id="ACM20396.2"/>
    </source>
</evidence>
<evidence type="ECO:0000313" key="3">
    <source>
        <dbReference type="Proteomes" id="UP000007721"/>
    </source>
</evidence>
<sequence>MKAISVLFLLVTLPGCGVLRTGAASLKSTADFMPMEADRRVFAEAGGEDVAAVAAQLLPEAVATVEKQQGRPFPKPVEVYVTRDEESFAAFTGVAKQVRGAVILKLFLSGGLRKEPERIRRILVHELSHMHLWQYVGLYPYNANLPSWFQEGLAVLVSGGGGAERVSEDAAAAAIAAGKAVTPESTGSFFFKKSGASYGLEPHMFYRQSGMFVSYLKSLDEERFAAFMSDLEGGRTFEDAFNDAFRGSVGELWQVFAARCKTAADLRHRIFRRTQSPQKASSPETPVRVTSAAFKWERYVTAK</sequence>